<dbReference type="AlphaFoldDB" id="A0A6A7AK69"/>
<protein>
    <submittedName>
        <fullName evidence="1">Uncharacterized protein</fullName>
    </submittedName>
</protein>
<keyword evidence="2" id="KW-1185">Reference proteome</keyword>
<evidence type="ECO:0000313" key="2">
    <source>
        <dbReference type="Proteomes" id="UP000799424"/>
    </source>
</evidence>
<gene>
    <name evidence="1" type="ORF">CC86DRAFT_365283</name>
</gene>
<proteinExistence type="predicted"/>
<evidence type="ECO:0000313" key="1">
    <source>
        <dbReference type="EMBL" id="KAF2833364.1"/>
    </source>
</evidence>
<dbReference type="EMBL" id="MU006216">
    <property type="protein sequence ID" value="KAF2833364.1"/>
    <property type="molecule type" value="Genomic_DNA"/>
</dbReference>
<dbReference type="Proteomes" id="UP000799424">
    <property type="component" value="Unassembled WGS sequence"/>
</dbReference>
<sequence length="334" mass="38742">MALVTDEPKHAIAHWLILLDDRREIQDIYDVVARKLRMIDKSFRAIKSRGECSANTVKSRKKVHEELKVIGMSLWNSKNAMRVLEQAPNSPIPQYTLTSRALSSGITKLPQELRDMIYSHLIDLDPTGWLQDLRFQVTNELRSRRYYCGRYSYRLLPFLDAKLVGPVTQSDVSRYAAELVLKDRTFAPMAFENMANNTLQDACCLGLPWHYFVRDVNVHMSYQDVRCAFEGIPQRAWIWHPKDLGNSAWPFGQYVRDTLMETLRPLGDRGGRVKLRVEQRVLDEKYHGEDAMWGYRDLVVGITRELRKMGLAEVEVLWKDGHHSGGLYTLEERS</sequence>
<accession>A0A6A7AK69</accession>
<organism evidence="1 2">
    <name type="scientific">Ophiobolus disseminans</name>
    <dbReference type="NCBI Taxonomy" id="1469910"/>
    <lineage>
        <taxon>Eukaryota</taxon>
        <taxon>Fungi</taxon>
        <taxon>Dikarya</taxon>
        <taxon>Ascomycota</taxon>
        <taxon>Pezizomycotina</taxon>
        <taxon>Dothideomycetes</taxon>
        <taxon>Pleosporomycetidae</taxon>
        <taxon>Pleosporales</taxon>
        <taxon>Pleosporineae</taxon>
        <taxon>Phaeosphaeriaceae</taxon>
        <taxon>Ophiobolus</taxon>
    </lineage>
</organism>
<name>A0A6A7AK69_9PLEO</name>
<reference evidence="1" key="1">
    <citation type="journal article" date="2020" name="Stud. Mycol.">
        <title>101 Dothideomycetes genomes: a test case for predicting lifestyles and emergence of pathogens.</title>
        <authorList>
            <person name="Haridas S."/>
            <person name="Albert R."/>
            <person name="Binder M."/>
            <person name="Bloem J."/>
            <person name="Labutti K."/>
            <person name="Salamov A."/>
            <person name="Andreopoulos B."/>
            <person name="Baker S."/>
            <person name="Barry K."/>
            <person name="Bills G."/>
            <person name="Bluhm B."/>
            <person name="Cannon C."/>
            <person name="Castanera R."/>
            <person name="Culley D."/>
            <person name="Daum C."/>
            <person name="Ezra D."/>
            <person name="Gonzalez J."/>
            <person name="Henrissat B."/>
            <person name="Kuo A."/>
            <person name="Liang C."/>
            <person name="Lipzen A."/>
            <person name="Lutzoni F."/>
            <person name="Magnuson J."/>
            <person name="Mondo S."/>
            <person name="Nolan M."/>
            <person name="Ohm R."/>
            <person name="Pangilinan J."/>
            <person name="Park H.-J."/>
            <person name="Ramirez L."/>
            <person name="Alfaro M."/>
            <person name="Sun H."/>
            <person name="Tritt A."/>
            <person name="Yoshinaga Y."/>
            <person name="Zwiers L.-H."/>
            <person name="Turgeon B."/>
            <person name="Goodwin S."/>
            <person name="Spatafora J."/>
            <person name="Crous P."/>
            <person name="Grigoriev I."/>
        </authorList>
    </citation>
    <scope>NUCLEOTIDE SEQUENCE</scope>
    <source>
        <strain evidence="1">CBS 113818</strain>
    </source>
</reference>